<accession>A0AAV1LJW6</accession>
<comment type="caution">
    <text evidence="3">The sequence shown here is derived from an EMBL/GenBank/DDBJ whole genome shotgun (WGS) entry which is preliminary data.</text>
</comment>
<feature type="compositionally biased region" description="Polar residues" evidence="1">
    <location>
        <begin position="561"/>
        <end position="572"/>
    </location>
</feature>
<dbReference type="PANTHER" id="PTHR35450">
    <property type="entry name" value="REVERSE TRANSCRIPTASE DOMAIN-CONTAINING PROTEIN"/>
    <property type="match status" value="1"/>
</dbReference>
<dbReference type="PANTHER" id="PTHR35450:SF2">
    <property type="entry name" value="REVERSE TRANSCRIPTASE DOMAIN-CONTAINING PROTEIN"/>
    <property type="match status" value="1"/>
</dbReference>
<proteinExistence type="predicted"/>
<organism evidence="3 4">
    <name type="scientific">Parnassius mnemosyne</name>
    <name type="common">clouded apollo</name>
    <dbReference type="NCBI Taxonomy" id="213953"/>
    <lineage>
        <taxon>Eukaryota</taxon>
        <taxon>Metazoa</taxon>
        <taxon>Ecdysozoa</taxon>
        <taxon>Arthropoda</taxon>
        <taxon>Hexapoda</taxon>
        <taxon>Insecta</taxon>
        <taxon>Pterygota</taxon>
        <taxon>Neoptera</taxon>
        <taxon>Endopterygota</taxon>
        <taxon>Lepidoptera</taxon>
        <taxon>Glossata</taxon>
        <taxon>Ditrysia</taxon>
        <taxon>Papilionoidea</taxon>
        <taxon>Papilionidae</taxon>
        <taxon>Parnassiinae</taxon>
        <taxon>Parnassini</taxon>
        <taxon>Parnassius</taxon>
        <taxon>Driopa</taxon>
    </lineage>
</organism>
<protein>
    <recommendedName>
        <fullName evidence="2">Reverse transcriptase domain-containing protein</fullName>
    </recommendedName>
</protein>
<dbReference type="Proteomes" id="UP001314205">
    <property type="component" value="Unassembled WGS sequence"/>
</dbReference>
<evidence type="ECO:0000313" key="4">
    <source>
        <dbReference type="Proteomes" id="UP001314205"/>
    </source>
</evidence>
<dbReference type="GO" id="GO:0071897">
    <property type="term" value="P:DNA biosynthetic process"/>
    <property type="evidence" value="ECO:0007669"/>
    <property type="project" value="UniProtKB-ARBA"/>
</dbReference>
<reference evidence="3 4" key="1">
    <citation type="submission" date="2023-11" db="EMBL/GenBank/DDBJ databases">
        <authorList>
            <person name="Hedman E."/>
            <person name="Englund M."/>
            <person name="Stromberg M."/>
            <person name="Nyberg Akerstrom W."/>
            <person name="Nylinder S."/>
            <person name="Jareborg N."/>
            <person name="Kallberg Y."/>
            <person name="Kronander E."/>
        </authorList>
    </citation>
    <scope>NUCLEOTIDE SEQUENCE [LARGE SCALE GENOMIC DNA]</scope>
</reference>
<evidence type="ECO:0000256" key="1">
    <source>
        <dbReference type="SAM" id="MobiDB-lite"/>
    </source>
</evidence>
<evidence type="ECO:0000259" key="2">
    <source>
        <dbReference type="PROSITE" id="PS50878"/>
    </source>
</evidence>
<dbReference type="SUPFAM" id="SSF56672">
    <property type="entry name" value="DNA/RNA polymerases"/>
    <property type="match status" value="1"/>
</dbReference>
<name>A0AAV1LJW6_9NEOP</name>
<evidence type="ECO:0000313" key="3">
    <source>
        <dbReference type="EMBL" id="CAK1595215.1"/>
    </source>
</evidence>
<sequence>MDPVIITPDDVAEAVRRAPNWKSPGLDGLHHYWLKGFVVCHAVLARQFQEALDQKSLPSLFTTGITHLVPKDRDSTNLSKYRPITCLPTIYKTLTSILSARITRHLNSNQVMSRAQNGCRGGGRGTKEPLLIDAVIGKVVKRNRRNLSAAWIDYKKAFDSVPHTWLKRVLELYKVDCTVRDFLGQCMEQWSTILCHLGERMTAAENHIRIRRSIFQGDCLSPIWFCLSLNPLSTLLEGSGRGFQLRRGGTKVTHLFYMDDLKLFASSRSHLMELLNITCDFSNSIRMELGTDKCAILHVEGGRVANSEGIDLSMPMSIRTLSEAQTYRYLGMSQNMGIDESNMKRSVCGVFYARLTKVLNSLLSGVNKTHAYNGWIMPVLMYTFGMLRWTQTELNALDRKVRTIMTSHRMHHPRSSVMRLYLPRKHGGRGFLSALTMHNREVCSLQLSEKENKTNPLLENIRRQLMKDNYDYGAEETTVVLRSKMEEYQNKEYNDNEKTSTLFQGNISSTLDIPDKVESTAKTYDHAIVNITTSQTIDARREPEMYDNQSKYITKTEKSNTESQTSKNDGNMNTQIKRRVGANNIQYENGDTDVTASNARVRYNILKVRSPNRRSKFQQSQLVMEEKDNEVSIVNFGKGPVPEFRLPQSHRQYMLDETDSDLSYFLENSNSTTVDSAIDLDK</sequence>
<dbReference type="EMBL" id="CAVLGL010000091">
    <property type="protein sequence ID" value="CAK1595215.1"/>
    <property type="molecule type" value="Genomic_DNA"/>
</dbReference>
<feature type="region of interest" description="Disordered" evidence="1">
    <location>
        <begin position="553"/>
        <end position="572"/>
    </location>
</feature>
<dbReference type="InterPro" id="IPR043502">
    <property type="entry name" value="DNA/RNA_pol_sf"/>
</dbReference>
<dbReference type="AlphaFoldDB" id="A0AAV1LJW6"/>
<feature type="domain" description="Reverse transcriptase" evidence="2">
    <location>
        <begin position="50"/>
        <end position="334"/>
    </location>
</feature>
<gene>
    <name evidence="3" type="ORF">PARMNEM_LOCUS14725</name>
</gene>
<dbReference type="CDD" id="cd01650">
    <property type="entry name" value="RT_nLTR_like"/>
    <property type="match status" value="1"/>
</dbReference>
<dbReference type="Pfam" id="PF00078">
    <property type="entry name" value="RVT_1"/>
    <property type="match status" value="1"/>
</dbReference>
<dbReference type="PROSITE" id="PS50878">
    <property type="entry name" value="RT_POL"/>
    <property type="match status" value="1"/>
</dbReference>
<dbReference type="InterPro" id="IPR000477">
    <property type="entry name" value="RT_dom"/>
</dbReference>
<keyword evidence="4" id="KW-1185">Reference proteome</keyword>